<feature type="region of interest" description="Disordered" evidence="1">
    <location>
        <begin position="69"/>
        <end position="95"/>
    </location>
</feature>
<evidence type="ECO:0000313" key="2">
    <source>
        <dbReference type="EMBL" id="RLK56128.1"/>
    </source>
</evidence>
<organism evidence="2 3">
    <name type="scientific">Stenotrophomonas rhizophila</name>
    <dbReference type="NCBI Taxonomy" id="216778"/>
    <lineage>
        <taxon>Bacteria</taxon>
        <taxon>Pseudomonadati</taxon>
        <taxon>Pseudomonadota</taxon>
        <taxon>Gammaproteobacteria</taxon>
        <taxon>Lysobacterales</taxon>
        <taxon>Lysobacteraceae</taxon>
        <taxon>Stenotrophomonas</taxon>
    </lineage>
</organism>
<dbReference type="RefSeq" id="WP_147433836.1">
    <property type="nucleotide sequence ID" value="NZ_RCDC01000004.1"/>
</dbReference>
<name>A0A498CDH6_9GAMM</name>
<dbReference type="Proteomes" id="UP000274786">
    <property type="component" value="Unassembled WGS sequence"/>
</dbReference>
<sequence length="144" mass="16137">MPVWMLAIMMSAAASEASPRQVHTCVVEGSRQYQSTPCSGRTERIRDMPPPVDTRANALYIESLRQELKAKRRAETAPARPRRSPRRNVRPAPAFRGAVISVHADSLRCDAARRQREATYAKAGDRPSLALSRRMDDLVHDACR</sequence>
<gene>
    <name evidence="2" type="ORF">BCL79_0502</name>
</gene>
<evidence type="ECO:0000256" key="1">
    <source>
        <dbReference type="SAM" id="MobiDB-lite"/>
    </source>
</evidence>
<accession>A0A498CDH6</accession>
<dbReference type="EMBL" id="RCDC01000004">
    <property type="protein sequence ID" value="RLK56128.1"/>
    <property type="molecule type" value="Genomic_DNA"/>
</dbReference>
<reference evidence="2 3" key="1">
    <citation type="submission" date="2018-10" db="EMBL/GenBank/DDBJ databases">
        <title>Comparative analysis of microorganisms from saline springs in Andes Mountain Range, Colombia.</title>
        <authorList>
            <person name="Rubin E."/>
        </authorList>
    </citation>
    <scope>NUCLEOTIDE SEQUENCE [LARGE SCALE GENOMIC DNA]</scope>
    <source>
        <strain evidence="2 3">USBA GBX 843</strain>
    </source>
</reference>
<evidence type="ECO:0000313" key="3">
    <source>
        <dbReference type="Proteomes" id="UP000274786"/>
    </source>
</evidence>
<proteinExistence type="predicted"/>
<dbReference type="AlphaFoldDB" id="A0A498CDH6"/>
<dbReference type="OrthoDB" id="6049823at2"/>
<evidence type="ECO:0008006" key="4">
    <source>
        <dbReference type="Google" id="ProtNLM"/>
    </source>
</evidence>
<feature type="compositionally biased region" description="Basic residues" evidence="1">
    <location>
        <begin position="80"/>
        <end position="89"/>
    </location>
</feature>
<protein>
    <recommendedName>
        <fullName evidence="4">DUF4124 domain-containing protein</fullName>
    </recommendedName>
</protein>
<comment type="caution">
    <text evidence="2">The sequence shown here is derived from an EMBL/GenBank/DDBJ whole genome shotgun (WGS) entry which is preliminary data.</text>
</comment>